<evidence type="ECO:0000256" key="5">
    <source>
        <dbReference type="ARBA" id="ARBA00023136"/>
    </source>
</evidence>
<gene>
    <name evidence="7" type="ORF">HUN84_03740</name>
</gene>
<feature type="transmembrane region" description="Helical" evidence="6">
    <location>
        <begin position="104"/>
        <end position="130"/>
    </location>
</feature>
<evidence type="ECO:0000256" key="2">
    <source>
        <dbReference type="ARBA" id="ARBA00022475"/>
    </source>
</evidence>
<dbReference type="EMBL" id="JABVEG010000001">
    <property type="protein sequence ID" value="NUI81871.1"/>
    <property type="molecule type" value="Genomic_DNA"/>
</dbReference>
<keyword evidence="2" id="KW-1003">Cell membrane</keyword>
<keyword evidence="4 6" id="KW-1133">Transmembrane helix</keyword>
<dbReference type="GeneID" id="74186571"/>
<comment type="subcellular location">
    <subcellularLocation>
        <location evidence="1">Cell membrane</location>
        <topology evidence="1">Multi-pass membrane protein</topology>
    </subcellularLocation>
</comment>
<evidence type="ECO:0000313" key="8">
    <source>
        <dbReference type="Proteomes" id="UP000610527"/>
    </source>
</evidence>
<dbReference type="Proteomes" id="UP000610527">
    <property type="component" value="Unassembled WGS sequence"/>
</dbReference>
<sequence>MFSFLIYVFVTSITPGPSNLFMMNTTRIYGLRGGKSFITGILSGFAFLGLVSYIAILLFSQWITYIETPLKFLGFVYLIYLAYKILTSTNKGTTSNAYHSFKSGFILQVLNMKSLLFFITLIGAFIIPSVTGSTSILIYLMISVFIGWACLLVWAFAGSVFNDWLNKHQTSFNIIMALLLLYSAISIFF</sequence>
<dbReference type="InterPro" id="IPR001123">
    <property type="entry name" value="LeuE-type"/>
</dbReference>
<evidence type="ECO:0000256" key="4">
    <source>
        <dbReference type="ARBA" id="ARBA00022989"/>
    </source>
</evidence>
<evidence type="ECO:0000313" key="7">
    <source>
        <dbReference type="EMBL" id="NUI81871.1"/>
    </source>
</evidence>
<keyword evidence="3 6" id="KW-0812">Transmembrane</keyword>
<feature type="transmembrane region" description="Helical" evidence="6">
    <location>
        <begin position="6"/>
        <end position="25"/>
    </location>
</feature>
<comment type="caution">
    <text evidence="7">The sequence shown here is derived from an EMBL/GenBank/DDBJ whole genome shotgun (WGS) entry which is preliminary data.</text>
</comment>
<dbReference type="Pfam" id="PF01810">
    <property type="entry name" value="LysE"/>
    <property type="match status" value="1"/>
</dbReference>
<reference evidence="7 8" key="1">
    <citation type="submission" date="2020-06" db="EMBL/GenBank/DDBJ databases">
        <title>Staphylococcus borealis sp. nov. -A novel member of the Staphylococcaceae family isolated from skin and blood in humans.</title>
        <authorList>
            <person name="Pain M."/>
            <person name="Wolden R."/>
            <person name="Jaen-Luchoro D."/>
            <person name="Salva-Serra F."/>
            <person name="Iglesias B.P."/>
            <person name="Karlsson R."/>
            <person name="Klingenberg C."/>
            <person name="Cavanagh J.P."/>
        </authorList>
    </citation>
    <scope>NUCLEOTIDE SEQUENCE [LARGE SCALE GENOMIC DNA]</scope>
    <source>
        <strain evidence="7 8">58-22</strain>
    </source>
</reference>
<feature type="transmembrane region" description="Helical" evidence="6">
    <location>
        <begin position="170"/>
        <end position="188"/>
    </location>
</feature>
<accession>A0ABX2LMH7</accession>
<evidence type="ECO:0000256" key="3">
    <source>
        <dbReference type="ARBA" id="ARBA00022692"/>
    </source>
</evidence>
<keyword evidence="8" id="KW-1185">Reference proteome</keyword>
<keyword evidence="5 6" id="KW-0472">Membrane</keyword>
<proteinExistence type="predicted"/>
<feature type="transmembrane region" description="Helical" evidence="6">
    <location>
        <begin position="37"/>
        <end position="56"/>
    </location>
</feature>
<protein>
    <submittedName>
        <fullName evidence="7">LysE family translocator</fullName>
    </submittedName>
</protein>
<name>A0ABX2LMH7_9STAP</name>
<evidence type="ECO:0000256" key="1">
    <source>
        <dbReference type="ARBA" id="ARBA00004651"/>
    </source>
</evidence>
<feature type="transmembrane region" description="Helical" evidence="6">
    <location>
        <begin position="136"/>
        <end position="158"/>
    </location>
</feature>
<dbReference type="PANTHER" id="PTHR30086">
    <property type="entry name" value="ARGININE EXPORTER PROTEIN ARGO"/>
    <property type="match status" value="1"/>
</dbReference>
<dbReference type="RefSeq" id="WP_053030208.1">
    <property type="nucleotide sequence ID" value="NZ_CUEE01000005.1"/>
</dbReference>
<evidence type="ECO:0000256" key="6">
    <source>
        <dbReference type="SAM" id="Phobius"/>
    </source>
</evidence>
<dbReference type="PANTHER" id="PTHR30086:SF20">
    <property type="entry name" value="ARGININE EXPORTER PROTEIN ARGO-RELATED"/>
    <property type="match status" value="1"/>
</dbReference>
<organism evidence="7 8">
    <name type="scientific">Staphylococcus borealis</name>
    <dbReference type="NCBI Taxonomy" id="2742203"/>
    <lineage>
        <taxon>Bacteria</taxon>
        <taxon>Bacillati</taxon>
        <taxon>Bacillota</taxon>
        <taxon>Bacilli</taxon>
        <taxon>Bacillales</taxon>
        <taxon>Staphylococcaceae</taxon>
        <taxon>Staphylococcus</taxon>
    </lineage>
</organism>
<feature type="transmembrane region" description="Helical" evidence="6">
    <location>
        <begin position="62"/>
        <end position="83"/>
    </location>
</feature>